<gene>
    <name evidence="1" type="ORF">RF11_03148</name>
</gene>
<dbReference type="AlphaFoldDB" id="A0A0C2N611"/>
<evidence type="ECO:0000313" key="2">
    <source>
        <dbReference type="Proteomes" id="UP000031668"/>
    </source>
</evidence>
<sequence length="146" mass="17148">MDDQEYKRHLKTVRLSGKVKKAERDLTKFIVYMNDDPVFVYTLINWESQSDFHNPTDQSQNHLMVLSMINKLNLNWPDCPEIRFSFNTEKWLSFPRQLPKYNVLTTSNEPPSTICLFITSQTPIHSHSSGLYNQRKGAQINWLSVN</sequence>
<dbReference type="Proteomes" id="UP000031668">
    <property type="component" value="Unassembled WGS sequence"/>
</dbReference>
<reference evidence="1 2" key="1">
    <citation type="journal article" date="2014" name="Genome Biol. Evol.">
        <title>The genome of the myxosporean Thelohanellus kitauei shows adaptations to nutrient acquisition within its fish host.</title>
        <authorList>
            <person name="Yang Y."/>
            <person name="Xiong J."/>
            <person name="Zhou Z."/>
            <person name="Huo F."/>
            <person name="Miao W."/>
            <person name="Ran C."/>
            <person name="Liu Y."/>
            <person name="Zhang J."/>
            <person name="Feng J."/>
            <person name="Wang M."/>
            <person name="Wang M."/>
            <person name="Wang L."/>
            <person name="Yao B."/>
        </authorList>
    </citation>
    <scope>NUCLEOTIDE SEQUENCE [LARGE SCALE GENOMIC DNA]</scope>
    <source>
        <strain evidence="1">Wuqing</strain>
    </source>
</reference>
<name>A0A0C2N611_THEKT</name>
<evidence type="ECO:0000313" key="1">
    <source>
        <dbReference type="EMBL" id="KII75076.1"/>
    </source>
</evidence>
<dbReference type="EMBL" id="JWZT01000046">
    <property type="protein sequence ID" value="KII75076.1"/>
    <property type="molecule type" value="Genomic_DNA"/>
</dbReference>
<comment type="caution">
    <text evidence="1">The sequence shown here is derived from an EMBL/GenBank/DDBJ whole genome shotgun (WGS) entry which is preliminary data.</text>
</comment>
<protein>
    <submittedName>
        <fullName evidence="1">Uncharacterized protein</fullName>
    </submittedName>
</protein>
<accession>A0A0C2N611</accession>
<proteinExistence type="predicted"/>
<organism evidence="1 2">
    <name type="scientific">Thelohanellus kitauei</name>
    <name type="common">Myxosporean</name>
    <dbReference type="NCBI Taxonomy" id="669202"/>
    <lineage>
        <taxon>Eukaryota</taxon>
        <taxon>Metazoa</taxon>
        <taxon>Cnidaria</taxon>
        <taxon>Myxozoa</taxon>
        <taxon>Myxosporea</taxon>
        <taxon>Bivalvulida</taxon>
        <taxon>Platysporina</taxon>
        <taxon>Myxobolidae</taxon>
        <taxon>Thelohanellus</taxon>
    </lineage>
</organism>
<keyword evidence="2" id="KW-1185">Reference proteome</keyword>